<evidence type="ECO:0000313" key="6">
    <source>
        <dbReference type="EMBL" id="MEK8026059.1"/>
    </source>
</evidence>
<protein>
    <submittedName>
        <fullName evidence="6">FGGY-family carbohydrate kinase</fullName>
        <ecNumber evidence="6">2.7.1.-</ecNumber>
    </submittedName>
</protein>
<dbReference type="RefSeq" id="WP_341373837.1">
    <property type="nucleotide sequence ID" value="NZ_JBBUTF010000006.1"/>
</dbReference>
<dbReference type="Pfam" id="PF00370">
    <property type="entry name" value="FGGY_N"/>
    <property type="match status" value="1"/>
</dbReference>
<dbReference type="InterPro" id="IPR043129">
    <property type="entry name" value="ATPase_NBD"/>
</dbReference>
<dbReference type="Pfam" id="PF02782">
    <property type="entry name" value="FGGY_C"/>
    <property type="match status" value="1"/>
</dbReference>
<dbReference type="InterPro" id="IPR000577">
    <property type="entry name" value="Carb_kinase_FGGY"/>
</dbReference>
<keyword evidence="7" id="KW-1185">Reference proteome</keyword>
<comment type="caution">
    <text evidence="6">The sequence shown here is derived from an EMBL/GenBank/DDBJ whole genome shotgun (WGS) entry which is preliminary data.</text>
</comment>
<dbReference type="EMBL" id="JBBUTF010000006">
    <property type="protein sequence ID" value="MEK8026059.1"/>
    <property type="molecule type" value="Genomic_DNA"/>
</dbReference>
<evidence type="ECO:0000256" key="3">
    <source>
        <dbReference type="ARBA" id="ARBA00022777"/>
    </source>
</evidence>
<organism evidence="6 7">
    <name type="scientific">Pseudaquabacterium rugosum</name>
    <dbReference type="NCBI Taxonomy" id="2984194"/>
    <lineage>
        <taxon>Bacteria</taxon>
        <taxon>Pseudomonadati</taxon>
        <taxon>Pseudomonadota</taxon>
        <taxon>Betaproteobacteria</taxon>
        <taxon>Burkholderiales</taxon>
        <taxon>Sphaerotilaceae</taxon>
        <taxon>Pseudaquabacterium</taxon>
    </lineage>
</organism>
<dbReference type="PIRSF" id="PIRSF000538">
    <property type="entry name" value="GlpK"/>
    <property type="match status" value="1"/>
</dbReference>
<feature type="domain" description="Carbohydrate kinase FGGY C-terminal" evidence="5">
    <location>
        <begin position="316"/>
        <end position="463"/>
    </location>
</feature>
<dbReference type="PANTHER" id="PTHR43095:SF5">
    <property type="entry name" value="XYLULOSE KINASE"/>
    <property type="match status" value="1"/>
</dbReference>
<keyword evidence="2 6" id="KW-0808">Transferase</keyword>
<dbReference type="SUPFAM" id="SSF53067">
    <property type="entry name" value="Actin-like ATPase domain"/>
    <property type="match status" value="2"/>
</dbReference>
<dbReference type="InterPro" id="IPR050406">
    <property type="entry name" value="FGGY_Carb_Kinase"/>
</dbReference>
<comment type="similarity">
    <text evidence="1">Belongs to the FGGY kinase family.</text>
</comment>
<evidence type="ECO:0000256" key="1">
    <source>
        <dbReference type="ARBA" id="ARBA00009156"/>
    </source>
</evidence>
<evidence type="ECO:0000256" key="2">
    <source>
        <dbReference type="ARBA" id="ARBA00022679"/>
    </source>
</evidence>
<dbReference type="EC" id="2.7.1.-" evidence="6"/>
<sequence length="534" mass="56000">MQRDLIIGVDAGTSVIKAVAFDLQGRQLAMASTPNRVLTGPDGAAEQDMDATWAATAATLRALGQRVDGLAQRAIALAATAQGDGTWLIDAEGRPVGPALLWLDARSRSEVQALRASAAGTTVAERSGNALTPSLQSGQLLWLAKHQPERLARATTALHGKDWLYFKATGVRAGSPCESVYTFGDFRTLDYADDTLRELGLLPLRHLLPPITDGTRQTAPLTPQAAAECGLRAGLPVALPLMDVPLCVLGAGGLAWDAQGALRRVGCSVLGSTGMHGWATDDLAGLRPSAEAGYTIALPQPGLRLRLVSHMAATLNIDWLLGLLGGAAELAGAAVPPRAQLLERLDTLVQQAPPAQAIYLPCIADSGERGPFVDPHARAQLGGFSAALGVAGLARAVYEGIALAARDCFDALGPLPEEIRLSGGAARSPALRQLLASVTGRPVRVSHREECGAAGAAIMAAVAVGVQPDVRAALPQWVDAYLDPDCTAPVAAHIPIYDDIHRHYQHMIRQARAPWHALAESRQAHTAAAPQEDR</sequence>
<reference evidence="6 7" key="1">
    <citation type="submission" date="2024-04" db="EMBL/GenBank/DDBJ databases">
        <title>Novel species of the genus Ideonella isolated from streams.</title>
        <authorList>
            <person name="Lu H."/>
        </authorList>
    </citation>
    <scope>NUCLEOTIDE SEQUENCE [LARGE SCALE GENOMIC DNA]</scope>
    <source>
        <strain evidence="6 7">BYS139W</strain>
    </source>
</reference>
<evidence type="ECO:0000313" key="7">
    <source>
        <dbReference type="Proteomes" id="UP001368500"/>
    </source>
</evidence>
<evidence type="ECO:0000259" key="5">
    <source>
        <dbReference type="Pfam" id="PF02782"/>
    </source>
</evidence>
<evidence type="ECO:0000259" key="4">
    <source>
        <dbReference type="Pfam" id="PF00370"/>
    </source>
</evidence>
<feature type="domain" description="Carbohydrate kinase FGGY N-terminal" evidence="4">
    <location>
        <begin position="6"/>
        <end position="250"/>
    </location>
</feature>
<accession>A0ABU9B8G7</accession>
<dbReference type="InterPro" id="IPR018484">
    <property type="entry name" value="FGGY_N"/>
</dbReference>
<dbReference type="Proteomes" id="UP001368500">
    <property type="component" value="Unassembled WGS sequence"/>
</dbReference>
<name>A0ABU9B8G7_9BURK</name>
<dbReference type="InterPro" id="IPR018485">
    <property type="entry name" value="FGGY_C"/>
</dbReference>
<keyword evidence="3 6" id="KW-0418">Kinase</keyword>
<dbReference type="Gene3D" id="3.30.420.40">
    <property type="match status" value="2"/>
</dbReference>
<dbReference type="GO" id="GO:0016301">
    <property type="term" value="F:kinase activity"/>
    <property type="evidence" value="ECO:0007669"/>
    <property type="project" value="UniProtKB-KW"/>
</dbReference>
<gene>
    <name evidence="6" type="ORF">AACH11_08805</name>
</gene>
<dbReference type="PANTHER" id="PTHR43095">
    <property type="entry name" value="SUGAR KINASE"/>
    <property type="match status" value="1"/>
</dbReference>
<proteinExistence type="inferred from homology"/>